<dbReference type="OrthoDB" id="3292949at2"/>
<comment type="caution">
    <text evidence="1">The sequence shown here is derived from an EMBL/GenBank/DDBJ whole genome shotgun (WGS) entry which is preliminary data.</text>
</comment>
<keyword evidence="2" id="KW-1185">Reference proteome</keyword>
<dbReference type="InterPro" id="IPR029060">
    <property type="entry name" value="PIN-like_dom_sf"/>
</dbReference>
<name>A0A2V4NW43_9ACTN</name>
<sequence>MRHEDTLVLDSEGLSKLLGDHEPVLAMVAEARRRGKEVVISALTIIGAVHSRTDQARLRWILSGLRIVPVADEEARTASAMLIGAGLHGHKYAVDAAVAELALRQQRPVVLLTSDIDDLAKLCGDRVRLVSV</sequence>
<dbReference type="SUPFAM" id="SSF88723">
    <property type="entry name" value="PIN domain-like"/>
    <property type="match status" value="1"/>
</dbReference>
<gene>
    <name evidence="1" type="ORF">C7C46_01435</name>
</gene>
<evidence type="ECO:0000313" key="2">
    <source>
        <dbReference type="Proteomes" id="UP000248039"/>
    </source>
</evidence>
<dbReference type="Gene3D" id="3.40.50.1010">
    <property type="entry name" value="5'-nuclease"/>
    <property type="match status" value="1"/>
</dbReference>
<organism evidence="1 2">
    <name type="scientific">Streptomyces tateyamensis</name>
    <dbReference type="NCBI Taxonomy" id="565073"/>
    <lineage>
        <taxon>Bacteria</taxon>
        <taxon>Bacillati</taxon>
        <taxon>Actinomycetota</taxon>
        <taxon>Actinomycetes</taxon>
        <taxon>Kitasatosporales</taxon>
        <taxon>Streptomycetaceae</taxon>
        <taxon>Streptomyces</taxon>
    </lineage>
</organism>
<dbReference type="AlphaFoldDB" id="A0A2V4NW43"/>
<dbReference type="GO" id="GO:0003677">
    <property type="term" value="F:DNA binding"/>
    <property type="evidence" value="ECO:0007669"/>
    <property type="project" value="UniProtKB-KW"/>
</dbReference>
<reference evidence="1 2" key="1">
    <citation type="submission" date="2018-03" db="EMBL/GenBank/DDBJ databases">
        <title>Bioinformatic expansion and discovery of thiopeptide antibiotics.</title>
        <authorList>
            <person name="Schwalen C.J."/>
            <person name="Hudson G.A."/>
            <person name="Mitchell D.A."/>
        </authorList>
    </citation>
    <scope>NUCLEOTIDE SEQUENCE [LARGE SCALE GENOMIC DNA]</scope>
    <source>
        <strain evidence="1 2">ATCC 21389</strain>
    </source>
</reference>
<accession>A0A2V4NW43</accession>
<protein>
    <submittedName>
        <fullName evidence="1">DNA-binding protein</fullName>
    </submittedName>
</protein>
<evidence type="ECO:0000313" key="1">
    <source>
        <dbReference type="EMBL" id="PYC88137.1"/>
    </source>
</evidence>
<proteinExistence type="predicted"/>
<dbReference type="Proteomes" id="UP000248039">
    <property type="component" value="Unassembled WGS sequence"/>
</dbReference>
<dbReference type="EMBL" id="PYBW01000006">
    <property type="protein sequence ID" value="PYC88137.1"/>
    <property type="molecule type" value="Genomic_DNA"/>
</dbReference>
<keyword evidence="1" id="KW-0238">DNA-binding</keyword>